<evidence type="ECO:0000256" key="2">
    <source>
        <dbReference type="ARBA" id="ARBA00022714"/>
    </source>
</evidence>
<evidence type="ECO:0000259" key="8">
    <source>
        <dbReference type="PROSITE" id="PS51384"/>
    </source>
</evidence>
<feature type="domain" description="2Fe-2S ferredoxin-type" evidence="7">
    <location>
        <begin position="235"/>
        <end position="321"/>
    </location>
</feature>
<sequence>MNGADQFVEHLALRVREAEPISPLLKRFVFEAADGGELPPAGPGAHLRLTLQGGGRRWKNAYSIVSAPADRSHLAIIVRRVAQSRGGSAFLHEAVETGHIVAAHEPGNLFPISRIAQKHLMVSGGIGVTPFLAYMTALKQDGAPFELHHFCRDEEVSVFESILSCFDASNIHIHPASAAFDLSAALTSQPLGTHLYTCGPEGLMTMALAAARDHGWPKSKLHSESFGGAHAGGVPFIAILQRSGLKVSVRDDQTLLEAIEEAGLEPACLCRGGACGECLTSVIEGEPDHRDHFLDAGEHASNRSIMICVSRAKTNSLILDL</sequence>
<reference evidence="9 10" key="1">
    <citation type="submission" date="2019-03" db="EMBL/GenBank/DDBJ databases">
        <authorList>
            <person name="Kox A.R. M."/>
        </authorList>
    </citation>
    <scope>NUCLEOTIDE SEQUENCE [LARGE SCALE GENOMIC DNA]</scope>
    <source>
        <strain evidence="9">MTUNDRAET4 annotated genome</strain>
    </source>
</reference>
<dbReference type="InterPro" id="IPR017938">
    <property type="entry name" value="Riboflavin_synthase-like_b-brl"/>
</dbReference>
<dbReference type="SUPFAM" id="SSF54292">
    <property type="entry name" value="2Fe-2S ferredoxin-like"/>
    <property type="match status" value="1"/>
</dbReference>
<feature type="domain" description="FAD-binding FR-type" evidence="8">
    <location>
        <begin position="8"/>
        <end position="113"/>
    </location>
</feature>
<dbReference type="GO" id="GO:0046872">
    <property type="term" value="F:metal ion binding"/>
    <property type="evidence" value="ECO:0007669"/>
    <property type="project" value="UniProtKB-KW"/>
</dbReference>
<dbReference type="InterPro" id="IPR054582">
    <property type="entry name" value="DmmA-like_N"/>
</dbReference>
<dbReference type="InterPro" id="IPR039261">
    <property type="entry name" value="FNR_nucleotide-bd"/>
</dbReference>
<name>A0A4V6IMZ7_METTU</name>
<evidence type="ECO:0000256" key="5">
    <source>
        <dbReference type="ARBA" id="ARBA00023004"/>
    </source>
</evidence>
<dbReference type="InterPro" id="IPR036010">
    <property type="entry name" value="2Fe-2S_ferredoxin-like_sf"/>
</dbReference>
<dbReference type="CDD" id="cd00207">
    <property type="entry name" value="fer2"/>
    <property type="match status" value="1"/>
</dbReference>
<dbReference type="PANTHER" id="PTHR47354">
    <property type="entry name" value="NADH OXIDOREDUCTASE HCR"/>
    <property type="match status" value="1"/>
</dbReference>
<dbReference type="Pfam" id="PF00111">
    <property type="entry name" value="Fer2"/>
    <property type="match status" value="1"/>
</dbReference>
<keyword evidence="6" id="KW-0411">Iron-sulfur</keyword>
<proteinExistence type="predicted"/>
<keyword evidence="2" id="KW-0001">2Fe-2S</keyword>
<dbReference type="Gene3D" id="3.10.20.30">
    <property type="match status" value="1"/>
</dbReference>
<dbReference type="SUPFAM" id="SSF52343">
    <property type="entry name" value="Ferredoxin reductase-like, C-terminal NADP-linked domain"/>
    <property type="match status" value="1"/>
</dbReference>
<dbReference type="GO" id="GO:0016491">
    <property type="term" value="F:oxidoreductase activity"/>
    <property type="evidence" value="ECO:0007669"/>
    <property type="project" value="UniProtKB-KW"/>
</dbReference>
<dbReference type="PANTHER" id="PTHR47354:SF1">
    <property type="entry name" value="CARNITINE MONOOXYGENASE REDUCTASE SUBUNIT"/>
    <property type="match status" value="1"/>
</dbReference>
<dbReference type="KEGG" id="mtun:MTUNDRAET4_3215"/>
<dbReference type="InterPro" id="IPR001041">
    <property type="entry name" value="2Fe-2S_ferredoxin-type"/>
</dbReference>
<keyword evidence="5" id="KW-0408">Iron</keyword>
<evidence type="ECO:0000256" key="6">
    <source>
        <dbReference type="ARBA" id="ARBA00023014"/>
    </source>
</evidence>
<evidence type="ECO:0000256" key="1">
    <source>
        <dbReference type="ARBA" id="ARBA00022630"/>
    </source>
</evidence>
<dbReference type="InterPro" id="IPR017927">
    <property type="entry name" value="FAD-bd_FR_type"/>
</dbReference>
<evidence type="ECO:0000313" key="9">
    <source>
        <dbReference type="EMBL" id="VFU10102.1"/>
    </source>
</evidence>
<dbReference type="Pfam" id="PF22290">
    <property type="entry name" value="DmmA-like_N"/>
    <property type="match status" value="1"/>
</dbReference>
<accession>A0A4V6IMZ7</accession>
<dbReference type="AlphaFoldDB" id="A0A4V6IMZ7"/>
<evidence type="ECO:0000313" key="10">
    <source>
        <dbReference type="Proteomes" id="UP000294360"/>
    </source>
</evidence>
<dbReference type="GO" id="GO:0051537">
    <property type="term" value="F:2 iron, 2 sulfur cluster binding"/>
    <property type="evidence" value="ECO:0007669"/>
    <property type="project" value="UniProtKB-KW"/>
</dbReference>
<dbReference type="PRINTS" id="PR00409">
    <property type="entry name" value="PHDIOXRDTASE"/>
</dbReference>
<protein>
    <submittedName>
        <fullName evidence="9">Oxidoreductase</fullName>
    </submittedName>
</protein>
<dbReference type="InterPro" id="IPR050415">
    <property type="entry name" value="MRET"/>
</dbReference>
<dbReference type="Gene3D" id="3.40.50.80">
    <property type="entry name" value="Nucleotide-binding domain of ferredoxin-NADP reductase (FNR) module"/>
    <property type="match status" value="1"/>
</dbReference>
<keyword evidence="1" id="KW-0285">Flavoprotein</keyword>
<keyword evidence="4" id="KW-0560">Oxidoreductase</keyword>
<evidence type="ECO:0000256" key="4">
    <source>
        <dbReference type="ARBA" id="ARBA00023002"/>
    </source>
</evidence>
<evidence type="ECO:0000256" key="3">
    <source>
        <dbReference type="ARBA" id="ARBA00022723"/>
    </source>
</evidence>
<keyword evidence="3" id="KW-0479">Metal-binding</keyword>
<dbReference type="PROSITE" id="PS51085">
    <property type="entry name" value="2FE2S_FER_2"/>
    <property type="match status" value="1"/>
</dbReference>
<dbReference type="EMBL" id="LR536450">
    <property type="protein sequence ID" value="VFU10102.1"/>
    <property type="molecule type" value="Genomic_DNA"/>
</dbReference>
<evidence type="ECO:0000259" key="7">
    <source>
        <dbReference type="PROSITE" id="PS51085"/>
    </source>
</evidence>
<dbReference type="InterPro" id="IPR012675">
    <property type="entry name" value="Beta-grasp_dom_sf"/>
</dbReference>
<dbReference type="RefSeq" id="WP_134490699.1">
    <property type="nucleotide sequence ID" value="NZ_CP139089.1"/>
</dbReference>
<dbReference type="PROSITE" id="PS51384">
    <property type="entry name" value="FAD_FR"/>
    <property type="match status" value="1"/>
</dbReference>
<dbReference type="Gene3D" id="2.40.30.10">
    <property type="entry name" value="Translation factors"/>
    <property type="match status" value="1"/>
</dbReference>
<dbReference type="CDD" id="cd06185">
    <property type="entry name" value="PDR_like"/>
    <property type="match status" value="1"/>
</dbReference>
<dbReference type="SUPFAM" id="SSF63380">
    <property type="entry name" value="Riboflavin synthase domain-like"/>
    <property type="match status" value="1"/>
</dbReference>
<dbReference type="Proteomes" id="UP000294360">
    <property type="component" value="Chromosome"/>
</dbReference>
<gene>
    <name evidence="9" type="ORF">MTUNDRAET4_3215</name>
</gene>
<dbReference type="OrthoDB" id="9792185at2"/>
<organism evidence="9 10">
    <name type="scientific">Methylocella tundrae</name>
    <dbReference type="NCBI Taxonomy" id="227605"/>
    <lineage>
        <taxon>Bacteria</taxon>
        <taxon>Pseudomonadati</taxon>
        <taxon>Pseudomonadota</taxon>
        <taxon>Alphaproteobacteria</taxon>
        <taxon>Hyphomicrobiales</taxon>
        <taxon>Beijerinckiaceae</taxon>
        <taxon>Methylocella</taxon>
    </lineage>
</organism>